<dbReference type="Proteomes" id="UP000464577">
    <property type="component" value="Chromosome"/>
</dbReference>
<gene>
    <name evidence="4" type="ORF">GJR95_39040</name>
</gene>
<protein>
    <submittedName>
        <fullName evidence="4">DUF4974 domain-containing protein</fullName>
    </submittedName>
</protein>
<evidence type="ECO:0000256" key="1">
    <source>
        <dbReference type="SAM" id="Phobius"/>
    </source>
</evidence>
<dbReference type="PIRSF" id="PIRSF018266">
    <property type="entry name" value="FecR"/>
    <property type="match status" value="1"/>
</dbReference>
<sequence length="340" mass="38846">MNHSQPGPTKAIVFTYFTRQATPLERQAIEAWLETDEGNTLYYTYLDEWERLHPQFYPDMDAARHHFSQFMGQSVSVEPTELSGHEVYFKSISSHKPTHWLQSGGFLWMAASVALLISLWITTNYWYYTTQRNGYKQIQSLTLPDGSRVLLGANSSVKYARFGFSRGTRRVWLDGEAEFRIVHQPNRQRFMVETPDKTTVEVLGTVFVINSRRNTTRIVLESGRIELNTPRTARPVVLTPGDMATVSAQGHLKMQHPSITPTRVTWHDHRFVFADTPLADVANQLHDIFGVTVKIPQSDLKVRNVSGTFQAETADDLLQALTLMMNLHIDQSKTVYVLTQ</sequence>
<dbReference type="Pfam" id="PF04773">
    <property type="entry name" value="FecR"/>
    <property type="match status" value="1"/>
</dbReference>
<keyword evidence="5" id="KW-1185">Reference proteome</keyword>
<dbReference type="KEGG" id="senf:GJR95_39040"/>
<name>A0A6P1W6K6_9BACT</name>
<dbReference type="GO" id="GO:0016989">
    <property type="term" value="F:sigma factor antagonist activity"/>
    <property type="evidence" value="ECO:0007669"/>
    <property type="project" value="TreeGrafter"/>
</dbReference>
<dbReference type="InterPro" id="IPR006860">
    <property type="entry name" value="FecR"/>
</dbReference>
<evidence type="ECO:0000259" key="2">
    <source>
        <dbReference type="Pfam" id="PF04773"/>
    </source>
</evidence>
<proteinExistence type="predicted"/>
<reference evidence="4 5" key="1">
    <citation type="submission" date="2019-11" db="EMBL/GenBank/DDBJ databases">
        <title>Spirosoma endbachense sp. nov., isolated from a natural salt meadow.</title>
        <authorList>
            <person name="Rojas J."/>
            <person name="Ambika Manirajan B."/>
            <person name="Ratering S."/>
            <person name="Suarez C."/>
            <person name="Geissler-Plaum R."/>
            <person name="Schnell S."/>
        </authorList>
    </citation>
    <scope>NUCLEOTIDE SEQUENCE [LARGE SCALE GENOMIC DNA]</scope>
    <source>
        <strain evidence="4 5">I-24</strain>
    </source>
</reference>
<dbReference type="Pfam" id="PF16344">
    <property type="entry name" value="FecR_C"/>
    <property type="match status" value="1"/>
</dbReference>
<organism evidence="4 5">
    <name type="scientific">Spirosoma endbachense</name>
    <dbReference type="NCBI Taxonomy" id="2666025"/>
    <lineage>
        <taxon>Bacteria</taxon>
        <taxon>Pseudomonadati</taxon>
        <taxon>Bacteroidota</taxon>
        <taxon>Cytophagia</taxon>
        <taxon>Cytophagales</taxon>
        <taxon>Cytophagaceae</taxon>
        <taxon>Spirosoma</taxon>
    </lineage>
</organism>
<dbReference type="Gene3D" id="3.55.50.30">
    <property type="match status" value="1"/>
</dbReference>
<feature type="transmembrane region" description="Helical" evidence="1">
    <location>
        <begin position="106"/>
        <end position="128"/>
    </location>
</feature>
<keyword evidence="1" id="KW-1133">Transmembrane helix</keyword>
<evidence type="ECO:0000259" key="3">
    <source>
        <dbReference type="Pfam" id="PF16344"/>
    </source>
</evidence>
<dbReference type="PANTHER" id="PTHR30273">
    <property type="entry name" value="PERIPLASMIC SIGNAL SENSOR AND SIGMA FACTOR ACTIVATOR FECR-RELATED"/>
    <property type="match status" value="1"/>
</dbReference>
<evidence type="ECO:0000313" key="4">
    <source>
        <dbReference type="EMBL" id="QHW00656.1"/>
    </source>
</evidence>
<dbReference type="InterPro" id="IPR012373">
    <property type="entry name" value="Ferrdict_sens_TM"/>
</dbReference>
<dbReference type="AlphaFoldDB" id="A0A6P1W6K6"/>
<keyword evidence="1" id="KW-0472">Membrane</keyword>
<feature type="domain" description="Protein FecR C-terminal" evidence="3">
    <location>
        <begin position="270"/>
        <end position="337"/>
    </location>
</feature>
<dbReference type="InterPro" id="IPR032508">
    <property type="entry name" value="FecR_C"/>
</dbReference>
<evidence type="ECO:0000313" key="5">
    <source>
        <dbReference type="Proteomes" id="UP000464577"/>
    </source>
</evidence>
<dbReference type="Gene3D" id="2.60.120.1440">
    <property type="match status" value="1"/>
</dbReference>
<feature type="domain" description="FecR protein" evidence="2">
    <location>
        <begin position="135"/>
        <end position="226"/>
    </location>
</feature>
<dbReference type="EMBL" id="CP045997">
    <property type="protein sequence ID" value="QHW00656.1"/>
    <property type="molecule type" value="Genomic_DNA"/>
</dbReference>
<keyword evidence="1" id="KW-0812">Transmembrane</keyword>
<dbReference type="RefSeq" id="WP_162391049.1">
    <property type="nucleotide sequence ID" value="NZ_CP045997.1"/>
</dbReference>
<dbReference type="PANTHER" id="PTHR30273:SF2">
    <property type="entry name" value="PROTEIN FECR"/>
    <property type="match status" value="1"/>
</dbReference>
<accession>A0A6P1W6K6</accession>